<comment type="similarity">
    <text evidence="2">Belongs to the HAD-like hydrolase superfamily.</text>
</comment>
<sequence>MAGTVSSSRGCVTLRGAQIRDLLDAKHNVLFDCDGVIWNGETAVTGAPEVVSLLKQRGKRVFFVTNNCTRPRENYVQKFCRLGFTDVAEEEIFSSAYCSAAYLRDVARLQGKVYVIGCGGVMKELQDAGVPVVEEDSAADREPGTSIYNCPLDPDVKAVLVGYDENFTFMKLAKACCYLRNSECLFLATDPDPWHPLRGGRITPGSGSLTAALETASSRKATVIGKPSRFMYECIASQFDLDPARSLMIGDRLETDILFGSNCGLSTVLTLTGVSTLEEAHRYRDSEAPEQKDCVPDYVVESVADFLQALEE</sequence>
<organism evidence="6 7">
    <name type="scientific">Anabarilius grahami</name>
    <name type="common">Kanglang fish</name>
    <name type="synonym">Barilius grahami</name>
    <dbReference type="NCBI Taxonomy" id="495550"/>
    <lineage>
        <taxon>Eukaryota</taxon>
        <taxon>Metazoa</taxon>
        <taxon>Chordata</taxon>
        <taxon>Craniata</taxon>
        <taxon>Vertebrata</taxon>
        <taxon>Euteleostomi</taxon>
        <taxon>Actinopterygii</taxon>
        <taxon>Neopterygii</taxon>
        <taxon>Teleostei</taxon>
        <taxon>Ostariophysi</taxon>
        <taxon>Cypriniformes</taxon>
        <taxon>Xenocyprididae</taxon>
        <taxon>Xenocypridinae</taxon>
        <taxon>Xenocypridinae incertae sedis</taxon>
        <taxon>Anabarilius</taxon>
    </lineage>
</organism>
<feature type="active site" description="Nucleophile" evidence="3">
    <location>
        <position position="32"/>
    </location>
</feature>
<evidence type="ECO:0000256" key="3">
    <source>
        <dbReference type="PIRSR" id="PIRSR000915-1"/>
    </source>
</evidence>
<keyword evidence="5" id="KW-0460">Magnesium</keyword>
<dbReference type="SUPFAM" id="SSF56784">
    <property type="entry name" value="HAD-like"/>
    <property type="match status" value="1"/>
</dbReference>
<comment type="caution">
    <text evidence="6">The sequence shown here is derived from an EMBL/GenBank/DDBJ whole genome shotgun (WGS) entry which is preliminary data.</text>
</comment>
<accession>A0A3N0Z9L1</accession>
<dbReference type="Proteomes" id="UP000281406">
    <property type="component" value="Unassembled WGS sequence"/>
</dbReference>
<dbReference type="NCBIfam" id="TIGR01460">
    <property type="entry name" value="HAD-SF-IIA"/>
    <property type="match status" value="1"/>
</dbReference>
<dbReference type="NCBIfam" id="TIGR01452">
    <property type="entry name" value="PGP_euk"/>
    <property type="match status" value="1"/>
</dbReference>
<dbReference type="EMBL" id="RJVU01003789">
    <property type="protein sequence ID" value="ROL55002.1"/>
    <property type="molecule type" value="Genomic_DNA"/>
</dbReference>
<feature type="binding site" evidence="5">
    <location>
        <position position="34"/>
    </location>
    <ligand>
        <name>Mg(2+)</name>
        <dbReference type="ChEBI" id="CHEBI:18420"/>
    </ligand>
</feature>
<reference evidence="6 7" key="1">
    <citation type="submission" date="2018-10" db="EMBL/GenBank/DDBJ databases">
        <title>Genome assembly for a Yunnan-Guizhou Plateau 3E fish, Anabarilius grahami (Regan), and its evolutionary and genetic applications.</title>
        <authorList>
            <person name="Jiang W."/>
        </authorList>
    </citation>
    <scope>NUCLEOTIDE SEQUENCE [LARGE SCALE GENOMIC DNA]</scope>
    <source>
        <strain evidence="6">AG-KIZ</strain>
        <tissue evidence="6">Muscle</tissue>
    </source>
</reference>
<dbReference type="FunFam" id="3.40.50.1000:FF:000140">
    <property type="entry name" value="Pyridoxal phosphate phosphatase"/>
    <property type="match status" value="1"/>
</dbReference>
<dbReference type="PIRSF" id="PIRSF000915">
    <property type="entry name" value="PGP-type_phosphatase"/>
    <property type="match status" value="1"/>
</dbReference>
<dbReference type="GO" id="GO:0005829">
    <property type="term" value="C:cytosol"/>
    <property type="evidence" value="ECO:0007669"/>
    <property type="project" value="TreeGrafter"/>
</dbReference>
<dbReference type="InterPro" id="IPR006349">
    <property type="entry name" value="PGP_euk"/>
</dbReference>
<dbReference type="OrthoDB" id="413953at2759"/>
<feature type="active site" description="Proton donor" evidence="3">
    <location>
        <position position="34"/>
    </location>
</feature>
<keyword evidence="5" id="KW-0479">Metal-binding</keyword>
<gene>
    <name evidence="6" type="ORF">DPX16_5031</name>
</gene>
<dbReference type="AlphaFoldDB" id="A0A3N0Z9L1"/>
<dbReference type="Pfam" id="PF13242">
    <property type="entry name" value="Hydrolase_like"/>
    <property type="match status" value="1"/>
</dbReference>
<name>A0A3N0Z9L1_ANAGA</name>
<dbReference type="Gene3D" id="3.40.50.1000">
    <property type="entry name" value="HAD superfamily/HAD-like"/>
    <property type="match status" value="2"/>
</dbReference>
<dbReference type="PANTHER" id="PTHR19288">
    <property type="entry name" value="4-NITROPHENYLPHOSPHATASE-RELATED"/>
    <property type="match status" value="1"/>
</dbReference>
<proteinExistence type="inferred from homology"/>
<dbReference type="PANTHER" id="PTHR19288:SF94">
    <property type="entry name" value="CHRONOPHIN"/>
    <property type="match status" value="1"/>
</dbReference>
<evidence type="ECO:0000256" key="4">
    <source>
        <dbReference type="PIRSR" id="PIRSR000915-2"/>
    </source>
</evidence>
<keyword evidence="1 2" id="KW-0378">Hydrolase</keyword>
<dbReference type="GO" id="GO:0016791">
    <property type="term" value="F:phosphatase activity"/>
    <property type="evidence" value="ECO:0007669"/>
    <property type="project" value="InterPro"/>
</dbReference>
<dbReference type="Pfam" id="PF13344">
    <property type="entry name" value="Hydrolase_6"/>
    <property type="match status" value="1"/>
</dbReference>
<comment type="cofactor">
    <cofactor evidence="5">
        <name>Mg(2+)</name>
        <dbReference type="ChEBI" id="CHEBI:18420"/>
    </cofactor>
    <text evidence="5">Divalent metal ions. Mg(2+) is the most effective.</text>
</comment>
<dbReference type="InterPro" id="IPR023214">
    <property type="entry name" value="HAD_sf"/>
</dbReference>
<feature type="binding site" evidence="5">
    <location>
        <position position="32"/>
    </location>
    <ligand>
        <name>Mg(2+)</name>
        <dbReference type="ChEBI" id="CHEBI:18420"/>
    </ligand>
</feature>
<feature type="binding site" evidence="5">
    <location>
        <position position="251"/>
    </location>
    <ligand>
        <name>Mg(2+)</name>
        <dbReference type="ChEBI" id="CHEBI:18420"/>
    </ligand>
</feature>
<keyword evidence="7" id="KW-1185">Reference proteome</keyword>
<feature type="binding site" evidence="4">
    <location>
        <position position="195"/>
    </location>
    <ligand>
        <name>substrate</name>
    </ligand>
</feature>
<dbReference type="InterPro" id="IPR036412">
    <property type="entry name" value="HAD-like_sf"/>
</dbReference>
<evidence type="ECO:0000256" key="2">
    <source>
        <dbReference type="PIRNR" id="PIRNR000915"/>
    </source>
</evidence>
<evidence type="ECO:0000256" key="5">
    <source>
        <dbReference type="PIRSR" id="PIRSR000915-3"/>
    </source>
</evidence>
<dbReference type="InterPro" id="IPR006357">
    <property type="entry name" value="HAD-SF_hydro_IIA"/>
</dbReference>
<evidence type="ECO:0000256" key="1">
    <source>
        <dbReference type="ARBA" id="ARBA00022801"/>
    </source>
</evidence>
<evidence type="ECO:0000313" key="6">
    <source>
        <dbReference type="EMBL" id="ROL55002.1"/>
    </source>
</evidence>
<feature type="binding site" evidence="4">
    <location>
        <position position="226"/>
    </location>
    <ligand>
        <name>substrate</name>
    </ligand>
</feature>
<dbReference type="CDD" id="cd07510">
    <property type="entry name" value="HAD_Pase_UmpH-like"/>
    <property type="match status" value="1"/>
</dbReference>
<dbReference type="GO" id="GO:0046872">
    <property type="term" value="F:metal ion binding"/>
    <property type="evidence" value="ECO:0007669"/>
    <property type="project" value="UniProtKB-KW"/>
</dbReference>
<evidence type="ECO:0000313" key="7">
    <source>
        <dbReference type="Proteomes" id="UP000281406"/>
    </source>
</evidence>
<protein>
    <submittedName>
        <fullName evidence="6">Pyridoxal phosphate phosphatase</fullName>
    </submittedName>
</protein>